<dbReference type="InterPro" id="IPR037465">
    <property type="entry name" value="YlxR"/>
</dbReference>
<keyword evidence="3" id="KW-1185">Reference proteome</keyword>
<dbReference type="AlphaFoldDB" id="G7V9V6"/>
<reference evidence="2 3" key="2">
    <citation type="journal article" date="2012" name="Stand. Genomic Sci.">
        <title>Genome sequence of the moderately thermophilic, amino-acid-degrading and sulfur-reducing bacterium Thermovirga lienii type strain (Cas60314(T)).</title>
        <authorList>
            <person name="Goker M."/>
            <person name="Saunders E."/>
            <person name="Lapidus A."/>
            <person name="Nolan M."/>
            <person name="Lucas S."/>
            <person name="Hammon N."/>
            <person name="Deshpande S."/>
            <person name="Cheng J.F."/>
            <person name="Han C."/>
            <person name="Tapia R."/>
            <person name="Goodwin L.A."/>
            <person name="Pitluck S."/>
            <person name="Liolios K."/>
            <person name="Mavromatis K."/>
            <person name="Pagani I."/>
            <person name="Ivanova N."/>
            <person name="Mikhailova N."/>
            <person name="Pati A."/>
            <person name="Chen A."/>
            <person name="Palaniappan K."/>
            <person name="Land M."/>
            <person name="Chang Y.J."/>
            <person name="Jeffries C.D."/>
            <person name="Brambilla E.M."/>
            <person name="Rohde M."/>
            <person name="Spring S."/>
            <person name="Detter J.C."/>
            <person name="Woyke T."/>
            <person name="Bristow J."/>
            <person name="Eisen J.A."/>
            <person name="Markowitz V."/>
            <person name="Hugenholtz P."/>
            <person name="Kyrpides N.C."/>
            <person name="Klenk H.P."/>
        </authorList>
    </citation>
    <scope>NUCLEOTIDE SEQUENCE [LARGE SCALE GENOMIC DNA]</scope>
    <source>
        <strain evidence="3">ATCC BAA-1197 / DSM 17291 / Cas60314</strain>
    </source>
</reference>
<proteinExistence type="predicted"/>
<name>G7V9V6_THELD</name>
<dbReference type="HOGENOM" id="CLU_091016_2_0_0"/>
<dbReference type="CDD" id="cd00279">
    <property type="entry name" value="YlxR"/>
    <property type="match status" value="1"/>
</dbReference>
<dbReference type="Gene3D" id="3.30.1230.10">
    <property type="entry name" value="YlxR-like"/>
    <property type="match status" value="1"/>
</dbReference>
<evidence type="ECO:0000313" key="3">
    <source>
        <dbReference type="Proteomes" id="UP000005868"/>
    </source>
</evidence>
<dbReference type="NCBIfam" id="NF047356">
    <property type="entry name" value="RNA_bind_RnpM"/>
    <property type="match status" value="1"/>
</dbReference>
<dbReference type="OrthoDB" id="9813251at2"/>
<dbReference type="STRING" id="580340.Tlie_0923"/>
<dbReference type="EMBL" id="CP003096">
    <property type="protein sequence ID" value="AER66656.1"/>
    <property type="molecule type" value="Genomic_DNA"/>
</dbReference>
<gene>
    <name evidence="2" type="ordered locus">Tlie_0923</name>
</gene>
<dbReference type="InterPro" id="IPR035931">
    <property type="entry name" value="YlxR-like_sf"/>
</dbReference>
<dbReference type="PANTHER" id="PTHR34215">
    <property type="entry name" value="BLL0784 PROTEIN"/>
    <property type="match status" value="1"/>
</dbReference>
<dbReference type="eggNOG" id="COG2740">
    <property type="taxonomic scope" value="Bacteria"/>
</dbReference>
<protein>
    <recommendedName>
        <fullName evidence="1">YlxR domain-containing protein</fullName>
    </recommendedName>
</protein>
<evidence type="ECO:0000259" key="1">
    <source>
        <dbReference type="Pfam" id="PF04296"/>
    </source>
</evidence>
<feature type="domain" description="YlxR" evidence="1">
    <location>
        <begin position="19"/>
        <end position="92"/>
    </location>
</feature>
<reference evidence="3" key="1">
    <citation type="submission" date="2011-10" db="EMBL/GenBank/DDBJ databases">
        <title>The complete genome of chromosome of Thermovirga lienii DSM 17291.</title>
        <authorList>
            <consortium name="US DOE Joint Genome Institute (JGI-PGF)"/>
            <person name="Lucas S."/>
            <person name="Copeland A."/>
            <person name="Lapidus A."/>
            <person name="Glavina del Rio T."/>
            <person name="Dalin E."/>
            <person name="Tice H."/>
            <person name="Bruce D."/>
            <person name="Goodwin L."/>
            <person name="Pitluck S."/>
            <person name="Peters L."/>
            <person name="Mikhailova N."/>
            <person name="Saunders E."/>
            <person name="Kyrpides N."/>
            <person name="Mavromatis K."/>
            <person name="Ivanova N."/>
            <person name="Last F.I."/>
            <person name="Brettin T."/>
            <person name="Detter J.C."/>
            <person name="Han C."/>
            <person name="Larimer F."/>
            <person name="Land M."/>
            <person name="Hauser L."/>
            <person name="Markowitz V."/>
            <person name="Cheng J.-F."/>
            <person name="Hugenholtz P."/>
            <person name="Woyke T."/>
            <person name="Wu D."/>
            <person name="Spring S."/>
            <person name="Schroeder M."/>
            <person name="Brambilla E.-M."/>
            <person name="Klenk H.-P."/>
            <person name="Eisen J.A."/>
        </authorList>
    </citation>
    <scope>NUCLEOTIDE SEQUENCE [LARGE SCALE GENOMIC DNA]</scope>
    <source>
        <strain evidence="3">ATCC BAA-1197 / DSM 17291 / Cas60314</strain>
    </source>
</reference>
<dbReference type="PANTHER" id="PTHR34215:SF1">
    <property type="entry name" value="YLXR DOMAIN-CONTAINING PROTEIN"/>
    <property type="match status" value="1"/>
</dbReference>
<accession>G7V9V6</accession>
<dbReference type="KEGG" id="tli:Tlie_0923"/>
<organism evidence="2 3">
    <name type="scientific">Thermovirga lienii (strain ATCC BAA-1197 / DSM 17291 / Cas60314)</name>
    <dbReference type="NCBI Taxonomy" id="580340"/>
    <lineage>
        <taxon>Bacteria</taxon>
        <taxon>Thermotogati</taxon>
        <taxon>Synergistota</taxon>
        <taxon>Synergistia</taxon>
        <taxon>Synergistales</taxon>
        <taxon>Thermovirgaceae</taxon>
        <taxon>Thermovirga</taxon>
    </lineage>
</organism>
<sequence>MAGITGNKAGALQKRKRPRTCVGCGAEEGKKKLLRVVRSPEGVVSVDPTGREPGRGAYLCISLECLKLAKKKNAFSRALRVSVPLTFYDEVEAYINAKLSGDENGGKGQRPIDPKLLDMIGLSARAGMLSVGQDQVLQELKKGKHLLVLLTRDCSKNVERAIAGYKERGLCKIIKLDFLDRDVVHTKLNLGKTQILGLPLDSGMAKKIETLVTEGVVNHE</sequence>
<dbReference type="eggNOG" id="COG1358">
    <property type="taxonomic scope" value="Bacteria"/>
</dbReference>
<dbReference type="InterPro" id="IPR029064">
    <property type="entry name" value="Ribosomal_eL30-like_sf"/>
</dbReference>
<dbReference type="Gene3D" id="3.30.1330.30">
    <property type="match status" value="1"/>
</dbReference>
<dbReference type="SUPFAM" id="SSF64376">
    <property type="entry name" value="YlxR-like"/>
    <property type="match status" value="1"/>
</dbReference>
<dbReference type="InterPro" id="IPR007393">
    <property type="entry name" value="YlxR_dom"/>
</dbReference>
<dbReference type="Pfam" id="PF04296">
    <property type="entry name" value="YlxR"/>
    <property type="match status" value="1"/>
</dbReference>
<dbReference type="SUPFAM" id="SSF55315">
    <property type="entry name" value="L30e-like"/>
    <property type="match status" value="1"/>
</dbReference>
<evidence type="ECO:0000313" key="2">
    <source>
        <dbReference type="EMBL" id="AER66656.1"/>
    </source>
</evidence>
<dbReference type="Proteomes" id="UP000005868">
    <property type="component" value="Chromosome"/>
</dbReference>